<comment type="similarity">
    <text evidence="1">Belongs to the enoyl-CoA hydratase/isomerase family.</text>
</comment>
<keyword evidence="3" id="KW-1133">Transmembrane helix</keyword>
<feature type="compositionally biased region" description="Low complexity" evidence="2">
    <location>
        <begin position="97"/>
        <end position="112"/>
    </location>
</feature>
<evidence type="ECO:0000256" key="2">
    <source>
        <dbReference type="SAM" id="MobiDB-lite"/>
    </source>
</evidence>
<proteinExistence type="inferred from homology"/>
<sequence length="126" mass="13406">MSGARTVTETDLVQFAMLSGDWNPIHVDEEFARDSVFGRRVVHGVCGLAIMGGLIFSAGWFSTTVEALLGFDEMRFRTPCSSATPCDAGSPSPSCGSRARVADSSRAGSSSSTNEVTWCSKRSAPY</sequence>
<dbReference type="InterPro" id="IPR029069">
    <property type="entry name" value="HotDog_dom_sf"/>
</dbReference>
<dbReference type="SUPFAM" id="SSF54637">
    <property type="entry name" value="Thioesterase/thiol ester dehydrase-isomerase"/>
    <property type="match status" value="1"/>
</dbReference>
<keyword evidence="3" id="KW-0812">Transmembrane</keyword>
<gene>
    <name evidence="5" type="ORF">GCM10025881_14770</name>
</gene>
<name>A0ABQ6K518_9MICO</name>
<feature type="transmembrane region" description="Helical" evidence="3">
    <location>
        <begin position="41"/>
        <end position="61"/>
    </location>
</feature>
<reference evidence="6" key="1">
    <citation type="journal article" date="2019" name="Int. J. Syst. Evol. Microbiol.">
        <title>The Global Catalogue of Microorganisms (GCM) 10K type strain sequencing project: providing services to taxonomists for standard genome sequencing and annotation.</title>
        <authorList>
            <consortium name="The Broad Institute Genomics Platform"/>
            <consortium name="The Broad Institute Genome Sequencing Center for Infectious Disease"/>
            <person name="Wu L."/>
            <person name="Ma J."/>
        </authorList>
    </citation>
    <scope>NUCLEOTIDE SEQUENCE [LARGE SCALE GENOMIC DNA]</scope>
    <source>
        <strain evidence="6">NBRC 108894</strain>
    </source>
</reference>
<dbReference type="PANTHER" id="PTHR43437:SF3">
    <property type="entry name" value="HYDROXYACYL-THIOESTER DEHYDRATASE TYPE 2, MITOCHONDRIAL"/>
    <property type="match status" value="1"/>
</dbReference>
<dbReference type="InterPro" id="IPR002539">
    <property type="entry name" value="MaoC-like_dom"/>
</dbReference>
<accession>A0ABQ6K518</accession>
<protein>
    <recommendedName>
        <fullName evidence="4">MaoC-like domain-containing protein</fullName>
    </recommendedName>
</protein>
<organism evidence="5 6">
    <name type="scientific">Pseudolysinimonas kribbensis</name>
    <dbReference type="NCBI Taxonomy" id="433641"/>
    <lineage>
        <taxon>Bacteria</taxon>
        <taxon>Bacillati</taxon>
        <taxon>Actinomycetota</taxon>
        <taxon>Actinomycetes</taxon>
        <taxon>Micrococcales</taxon>
        <taxon>Microbacteriaceae</taxon>
        <taxon>Pseudolysinimonas</taxon>
    </lineage>
</organism>
<dbReference type="Pfam" id="PF01575">
    <property type="entry name" value="MaoC_dehydratas"/>
    <property type="match status" value="1"/>
</dbReference>
<feature type="domain" description="MaoC-like" evidence="4">
    <location>
        <begin position="4"/>
        <end position="79"/>
    </location>
</feature>
<evidence type="ECO:0000256" key="1">
    <source>
        <dbReference type="ARBA" id="ARBA00005254"/>
    </source>
</evidence>
<evidence type="ECO:0000313" key="6">
    <source>
        <dbReference type="Proteomes" id="UP001157034"/>
    </source>
</evidence>
<dbReference type="InterPro" id="IPR050965">
    <property type="entry name" value="UPF0336/Enoyl-CoA_hydratase"/>
</dbReference>
<evidence type="ECO:0000256" key="3">
    <source>
        <dbReference type="SAM" id="Phobius"/>
    </source>
</evidence>
<keyword evidence="3" id="KW-0472">Membrane</keyword>
<dbReference type="Gene3D" id="3.10.129.10">
    <property type="entry name" value="Hotdog Thioesterase"/>
    <property type="match status" value="1"/>
</dbReference>
<dbReference type="PANTHER" id="PTHR43437">
    <property type="entry name" value="HYDROXYACYL-THIOESTER DEHYDRATASE TYPE 2, MITOCHONDRIAL-RELATED"/>
    <property type="match status" value="1"/>
</dbReference>
<comment type="caution">
    <text evidence="5">The sequence shown here is derived from an EMBL/GenBank/DDBJ whole genome shotgun (WGS) entry which is preliminary data.</text>
</comment>
<dbReference type="EMBL" id="BSVB01000001">
    <property type="protein sequence ID" value="GMA94653.1"/>
    <property type="molecule type" value="Genomic_DNA"/>
</dbReference>
<keyword evidence="6" id="KW-1185">Reference proteome</keyword>
<evidence type="ECO:0000313" key="5">
    <source>
        <dbReference type="EMBL" id="GMA94653.1"/>
    </source>
</evidence>
<dbReference type="Proteomes" id="UP001157034">
    <property type="component" value="Unassembled WGS sequence"/>
</dbReference>
<evidence type="ECO:0000259" key="4">
    <source>
        <dbReference type="Pfam" id="PF01575"/>
    </source>
</evidence>
<feature type="region of interest" description="Disordered" evidence="2">
    <location>
        <begin position="80"/>
        <end position="126"/>
    </location>
</feature>